<evidence type="ECO:0000313" key="3">
    <source>
        <dbReference type="Proteomes" id="UP000465240"/>
    </source>
</evidence>
<organism evidence="2 3">
    <name type="scientific">Mycobacterium paragordonae</name>
    <dbReference type="NCBI Taxonomy" id="1389713"/>
    <lineage>
        <taxon>Bacteria</taxon>
        <taxon>Bacillati</taxon>
        <taxon>Actinomycetota</taxon>
        <taxon>Actinomycetes</taxon>
        <taxon>Mycobacteriales</taxon>
        <taxon>Mycobacteriaceae</taxon>
        <taxon>Mycobacterium</taxon>
    </lineage>
</organism>
<gene>
    <name evidence="2" type="ORF">MPRG_49930</name>
</gene>
<dbReference type="Proteomes" id="UP000465240">
    <property type="component" value="Unassembled WGS sequence"/>
</dbReference>
<protein>
    <submittedName>
        <fullName evidence="2">Uncharacterized protein</fullName>
    </submittedName>
</protein>
<sequence>MSVSCRATESTGTARTALPASFAIRRCRPTGCADSAGAAGPAGPGRARFALNTPGATKTGVAATTA</sequence>
<accession>A0ABQ1CBY6</accession>
<dbReference type="EMBL" id="BLKX01000001">
    <property type="protein sequence ID" value="GFG81717.1"/>
    <property type="molecule type" value="Genomic_DNA"/>
</dbReference>
<feature type="compositionally biased region" description="Low complexity" evidence="1">
    <location>
        <begin position="36"/>
        <end position="66"/>
    </location>
</feature>
<evidence type="ECO:0000313" key="2">
    <source>
        <dbReference type="EMBL" id="GFG81717.1"/>
    </source>
</evidence>
<name>A0ABQ1CBY6_9MYCO</name>
<comment type="caution">
    <text evidence="2">The sequence shown here is derived from an EMBL/GenBank/DDBJ whole genome shotgun (WGS) entry which is preliminary data.</text>
</comment>
<proteinExistence type="predicted"/>
<feature type="region of interest" description="Disordered" evidence="1">
    <location>
        <begin position="32"/>
        <end position="66"/>
    </location>
</feature>
<keyword evidence="3" id="KW-1185">Reference proteome</keyword>
<evidence type="ECO:0000256" key="1">
    <source>
        <dbReference type="SAM" id="MobiDB-lite"/>
    </source>
</evidence>
<reference evidence="2 3" key="1">
    <citation type="journal article" date="2019" name="Emerg. Microbes Infect.">
        <title>Comprehensive subspecies identification of 175 nontuberculous mycobacteria species based on 7547 genomic profiles.</title>
        <authorList>
            <person name="Matsumoto Y."/>
            <person name="Kinjo T."/>
            <person name="Motooka D."/>
            <person name="Nabeya D."/>
            <person name="Jung N."/>
            <person name="Uechi K."/>
            <person name="Horii T."/>
            <person name="Iida T."/>
            <person name="Fujita J."/>
            <person name="Nakamura S."/>
        </authorList>
    </citation>
    <scope>NUCLEOTIDE SEQUENCE [LARGE SCALE GENOMIC DNA]</scope>
    <source>
        <strain evidence="2 3">JCM 18565</strain>
    </source>
</reference>